<feature type="domain" description="HTH lysR-type" evidence="5">
    <location>
        <begin position="1"/>
        <end position="59"/>
    </location>
</feature>
<dbReference type="Pfam" id="PF03466">
    <property type="entry name" value="LysR_substrate"/>
    <property type="match status" value="1"/>
</dbReference>
<name>A0A0P6XGH7_9CHLR</name>
<proteinExistence type="inferred from homology"/>
<keyword evidence="7" id="KW-1185">Reference proteome</keyword>
<dbReference type="SUPFAM" id="SSF46785">
    <property type="entry name" value="Winged helix' DNA-binding domain"/>
    <property type="match status" value="1"/>
</dbReference>
<dbReference type="Gene3D" id="3.40.190.290">
    <property type="match status" value="1"/>
</dbReference>
<dbReference type="CDD" id="cd05466">
    <property type="entry name" value="PBP2_LTTR_substrate"/>
    <property type="match status" value="1"/>
</dbReference>
<dbReference type="InterPro" id="IPR036390">
    <property type="entry name" value="WH_DNA-bd_sf"/>
</dbReference>
<dbReference type="PRINTS" id="PR00039">
    <property type="entry name" value="HTHLYSR"/>
</dbReference>
<keyword evidence="3" id="KW-0238">DNA-binding</keyword>
<dbReference type="PANTHER" id="PTHR30126:SF40">
    <property type="entry name" value="HTH-TYPE TRANSCRIPTIONAL REGULATOR GLTR"/>
    <property type="match status" value="1"/>
</dbReference>
<dbReference type="FunFam" id="1.10.10.10:FF:000001">
    <property type="entry name" value="LysR family transcriptional regulator"/>
    <property type="match status" value="1"/>
</dbReference>
<evidence type="ECO:0000313" key="7">
    <source>
        <dbReference type="Proteomes" id="UP000050430"/>
    </source>
</evidence>
<dbReference type="GO" id="GO:0000976">
    <property type="term" value="F:transcription cis-regulatory region binding"/>
    <property type="evidence" value="ECO:0007669"/>
    <property type="project" value="TreeGrafter"/>
</dbReference>
<sequence>MDLTQLTTFRTIASLGSFSQAADVLGYAQSTVSEQIKNLEMELNTALFKRAGSKRVALTPAGARLLDYAQKMSNLEDEIKSEVTNPDEPHGSFSIRIPETISQFYLPAWMRRFYRRFSKVNLGFMDCVYFDLPEELKAGIVDLGFLILDQFISENLETEILMPVPLVMVTYPENPLLLNSSVDLSQLRDEPLFTPSNDCSYSHLLEKILTEQKVRIPNVWRFNSIEALKKVLMSGIGFTVLPEVTVHQDVQDGRLAVLPWQDGILVSAHLLMIWQKNRWLPPALKAFMDIVRDDLKEKPTP</sequence>
<dbReference type="STRING" id="229920.ADM99_13425"/>
<dbReference type="InterPro" id="IPR000847">
    <property type="entry name" value="LysR_HTH_N"/>
</dbReference>
<comment type="similarity">
    <text evidence="1">Belongs to the LysR transcriptional regulatory family.</text>
</comment>
<dbReference type="RefSeq" id="WP_062422040.1">
    <property type="nucleotide sequence ID" value="NZ_BBYA01000010.1"/>
</dbReference>
<dbReference type="GO" id="GO:0003700">
    <property type="term" value="F:DNA-binding transcription factor activity"/>
    <property type="evidence" value="ECO:0007669"/>
    <property type="project" value="InterPro"/>
</dbReference>
<dbReference type="Pfam" id="PF00126">
    <property type="entry name" value="HTH_1"/>
    <property type="match status" value="1"/>
</dbReference>
<dbReference type="Gene3D" id="1.10.10.10">
    <property type="entry name" value="Winged helix-like DNA-binding domain superfamily/Winged helix DNA-binding domain"/>
    <property type="match status" value="1"/>
</dbReference>
<accession>A0A0P6XGH7</accession>
<evidence type="ECO:0000256" key="3">
    <source>
        <dbReference type="ARBA" id="ARBA00023125"/>
    </source>
</evidence>
<comment type="caution">
    <text evidence="6">The sequence shown here is derived from an EMBL/GenBank/DDBJ whole genome shotgun (WGS) entry which is preliminary data.</text>
</comment>
<evidence type="ECO:0000259" key="5">
    <source>
        <dbReference type="PROSITE" id="PS50931"/>
    </source>
</evidence>
<dbReference type="PROSITE" id="PS50931">
    <property type="entry name" value="HTH_LYSR"/>
    <property type="match status" value="1"/>
</dbReference>
<dbReference type="PANTHER" id="PTHR30126">
    <property type="entry name" value="HTH-TYPE TRANSCRIPTIONAL REGULATOR"/>
    <property type="match status" value="1"/>
</dbReference>
<dbReference type="OrthoDB" id="9803735at2"/>
<gene>
    <name evidence="6" type="ORF">ADM99_13425</name>
</gene>
<keyword evidence="2" id="KW-0805">Transcription regulation</keyword>
<dbReference type="AlphaFoldDB" id="A0A0P6XGH7"/>
<organism evidence="6 7">
    <name type="scientific">Leptolinea tardivitalis</name>
    <dbReference type="NCBI Taxonomy" id="229920"/>
    <lineage>
        <taxon>Bacteria</taxon>
        <taxon>Bacillati</taxon>
        <taxon>Chloroflexota</taxon>
        <taxon>Anaerolineae</taxon>
        <taxon>Anaerolineales</taxon>
        <taxon>Anaerolineaceae</taxon>
        <taxon>Leptolinea</taxon>
    </lineage>
</organism>
<evidence type="ECO:0000256" key="1">
    <source>
        <dbReference type="ARBA" id="ARBA00009437"/>
    </source>
</evidence>
<evidence type="ECO:0000313" key="6">
    <source>
        <dbReference type="EMBL" id="KPL70191.1"/>
    </source>
</evidence>
<protein>
    <recommendedName>
        <fullName evidence="5">HTH lysR-type domain-containing protein</fullName>
    </recommendedName>
</protein>
<reference evidence="6 7" key="1">
    <citation type="submission" date="2015-07" db="EMBL/GenBank/DDBJ databases">
        <title>Genome sequence of Leptolinea tardivitalis DSM 16556.</title>
        <authorList>
            <person name="Hemp J."/>
            <person name="Ward L.M."/>
            <person name="Pace L.A."/>
            <person name="Fischer W.W."/>
        </authorList>
    </citation>
    <scope>NUCLEOTIDE SEQUENCE [LARGE SCALE GENOMIC DNA]</scope>
    <source>
        <strain evidence="6 7">YMTK-2</strain>
    </source>
</reference>
<dbReference type="InterPro" id="IPR036388">
    <property type="entry name" value="WH-like_DNA-bd_sf"/>
</dbReference>
<evidence type="ECO:0000256" key="2">
    <source>
        <dbReference type="ARBA" id="ARBA00023015"/>
    </source>
</evidence>
<dbReference type="Proteomes" id="UP000050430">
    <property type="component" value="Unassembled WGS sequence"/>
</dbReference>
<keyword evidence="4" id="KW-0804">Transcription</keyword>
<evidence type="ECO:0000256" key="4">
    <source>
        <dbReference type="ARBA" id="ARBA00023163"/>
    </source>
</evidence>
<dbReference type="InterPro" id="IPR005119">
    <property type="entry name" value="LysR_subst-bd"/>
</dbReference>
<dbReference type="EMBL" id="LGCK01000014">
    <property type="protein sequence ID" value="KPL70191.1"/>
    <property type="molecule type" value="Genomic_DNA"/>
</dbReference>
<dbReference type="SUPFAM" id="SSF53850">
    <property type="entry name" value="Periplasmic binding protein-like II"/>
    <property type="match status" value="1"/>
</dbReference>